<dbReference type="SMART" id="SM00382">
    <property type="entry name" value="AAA"/>
    <property type="match status" value="1"/>
</dbReference>
<dbReference type="GO" id="GO:0005524">
    <property type="term" value="F:ATP binding"/>
    <property type="evidence" value="ECO:0007669"/>
    <property type="project" value="UniProtKB-UniRule"/>
</dbReference>
<dbReference type="Pfam" id="PF07498">
    <property type="entry name" value="Rho_N"/>
    <property type="match status" value="1"/>
</dbReference>
<dbReference type="Gene3D" id="3.40.50.300">
    <property type="entry name" value="P-loop containing nucleotide triphosphate hydrolases"/>
    <property type="match status" value="1"/>
</dbReference>
<dbReference type="NCBIfam" id="TIGR00767">
    <property type="entry name" value="rho"/>
    <property type="match status" value="1"/>
</dbReference>
<evidence type="ECO:0000256" key="6">
    <source>
        <dbReference type="ARBA" id="ARBA00022884"/>
    </source>
</evidence>
<dbReference type="InterPro" id="IPR036269">
    <property type="entry name" value="Rho_N_sf"/>
</dbReference>
<comment type="similarity">
    <text evidence="9 11">Belongs to the Rho family.</text>
</comment>
<dbReference type="PANTHER" id="PTHR46425">
    <property type="entry name" value="TRANSCRIPTION TERMINATION FACTOR RHO"/>
    <property type="match status" value="1"/>
</dbReference>
<dbReference type="GO" id="GO:0006353">
    <property type="term" value="P:DNA-templated transcription termination"/>
    <property type="evidence" value="ECO:0007669"/>
    <property type="project" value="UniProtKB-UniRule"/>
</dbReference>
<keyword evidence="8 9" id="KW-0804">Transcription</keyword>
<evidence type="ECO:0000256" key="4">
    <source>
        <dbReference type="ARBA" id="ARBA00022806"/>
    </source>
</evidence>
<dbReference type="SMART" id="SM00357">
    <property type="entry name" value="CSP"/>
    <property type="match status" value="1"/>
</dbReference>
<evidence type="ECO:0000256" key="7">
    <source>
        <dbReference type="ARBA" id="ARBA00023015"/>
    </source>
</evidence>
<feature type="binding site" evidence="9">
    <location>
        <begin position="333"/>
        <end position="338"/>
    </location>
    <ligand>
        <name>ATP</name>
        <dbReference type="ChEBI" id="CHEBI:30616"/>
    </ligand>
</feature>
<dbReference type="EC" id="3.6.4.-" evidence="9 10"/>
<dbReference type="PROSITE" id="PS51856">
    <property type="entry name" value="RHO_RNA_BD"/>
    <property type="match status" value="1"/>
</dbReference>
<evidence type="ECO:0000256" key="2">
    <source>
        <dbReference type="ARBA" id="ARBA00022741"/>
    </source>
</evidence>
<evidence type="ECO:0000256" key="11">
    <source>
        <dbReference type="PROSITE-ProRule" id="PRU01203"/>
    </source>
</evidence>
<dbReference type="InterPro" id="IPR012340">
    <property type="entry name" value="NA-bd_OB-fold"/>
</dbReference>
<dbReference type="SUPFAM" id="SSF50249">
    <property type="entry name" value="Nucleic acid-binding proteins"/>
    <property type="match status" value="1"/>
</dbReference>
<dbReference type="GO" id="GO:0008186">
    <property type="term" value="F:ATP-dependent activity, acting on RNA"/>
    <property type="evidence" value="ECO:0007669"/>
    <property type="project" value="UniProtKB-UniRule"/>
</dbReference>
<dbReference type="Pfam" id="PF00006">
    <property type="entry name" value="ATP-synt_ab"/>
    <property type="match status" value="1"/>
</dbReference>
<feature type="domain" description="Rho RNA-BD" evidence="13">
    <location>
        <begin position="203"/>
        <end position="278"/>
    </location>
</feature>
<dbReference type="CDD" id="cd01128">
    <property type="entry name" value="rho_factor_C"/>
    <property type="match status" value="1"/>
</dbReference>
<keyword evidence="6 9" id="KW-0694">RNA-binding</keyword>
<dbReference type="InterPro" id="IPR011112">
    <property type="entry name" value="Rho-like_N"/>
</dbReference>
<dbReference type="OrthoDB" id="9805197at2"/>
<protein>
    <recommendedName>
        <fullName evidence="9 10">Transcription termination factor Rho</fullName>
        <ecNumber evidence="9 10">3.6.4.-</ecNumber>
    </recommendedName>
    <alternativeName>
        <fullName evidence="9">ATP-dependent helicase Rho</fullName>
    </alternativeName>
</protein>
<dbReference type="FunFam" id="3.40.50.300:FF:000072">
    <property type="entry name" value="Transcription termination factor Rho"/>
    <property type="match status" value="1"/>
</dbReference>
<feature type="compositionally biased region" description="Basic and acidic residues" evidence="12">
    <location>
        <begin position="88"/>
        <end position="105"/>
    </location>
</feature>
<dbReference type="AlphaFoldDB" id="A0A3D9LJR7"/>
<feature type="compositionally biased region" description="Basic and acidic residues" evidence="12">
    <location>
        <begin position="137"/>
        <end position="185"/>
    </location>
</feature>
<sequence length="570" mass="64190">MYTLDDLSVRLLSELREIAEDLGVKNAKKTTKKDLIYEILDKQATMPDSEIKKLKKDDKKSAPAAEEKPAKKPSRKRENVKKAAPAAKKKDEEPKASPKKEETKEASSSAQDLLKSLDIELDETVEKAKAETISADKPAREDQKPRKRRENAAESNDNKGQKEQPQREQREQREPREPRKDNRNEHKSKKAQFNEEVKEFDGVISSEGVLEIMQDGYGFLRSSDYHYLASPDDIYVSPSQIKLFGLKTGDTVKGQIRPPKDGEKYFALLRVESVNGKTTEEIRDRVAFEYLTPLFPEEKLKLSSKPDNYSTRILDLFAPIGKGQRGMIVAQPKTGKTVLLKNVANAIAENHPECYLMILLIDERPEEVTDMARSVKAEVIASTFDEQADKHVKVSSIVLEKAKRMVECGHDVVILLDSITRLARAYNTVVPSSGKILSGGVDANALHKPKRFFGAARNVENGGSLTIIATALIETGSKMDEVIFEEFKGTGNMELQLDRKLANKRVYPAIDVPASGTRREDLLMDKEELSRVWILRKFMSDMNSNEAMEFLLSKMKGTRNNDEFLISMNG</sequence>
<gene>
    <name evidence="9" type="primary">rho</name>
    <name evidence="14" type="ORF">C7460_101415</name>
</gene>
<accession>A0A3D9LJR7</accession>
<comment type="function">
    <text evidence="9">Facilitates transcription termination by a mechanism that involves Rho binding to the nascent RNA, activation of Rho's RNA-dependent ATPase activity, and release of the mRNA from the DNA template.</text>
</comment>
<keyword evidence="7 9" id="KW-0805">Transcription regulation</keyword>
<evidence type="ECO:0000313" key="15">
    <source>
        <dbReference type="Proteomes" id="UP000256779"/>
    </source>
</evidence>
<dbReference type="InterPro" id="IPR004665">
    <property type="entry name" value="Term_rho"/>
</dbReference>
<dbReference type="EMBL" id="QREG01000001">
    <property type="protein sequence ID" value="REE05896.1"/>
    <property type="molecule type" value="Genomic_DNA"/>
</dbReference>
<dbReference type="HAMAP" id="MF_01884">
    <property type="entry name" value="Rho"/>
    <property type="match status" value="1"/>
</dbReference>
<keyword evidence="1 9" id="KW-0806">Transcription termination</keyword>
<dbReference type="Pfam" id="PF07497">
    <property type="entry name" value="Rho_RNA_bind"/>
    <property type="match status" value="1"/>
</dbReference>
<evidence type="ECO:0000256" key="3">
    <source>
        <dbReference type="ARBA" id="ARBA00022801"/>
    </source>
</evidence>
<keyword evidence="3 9" id="KW-0378">Hydrolase</keyword>
<reference evidence="14 15" key="1">
    <citation type="submission" date="2018-07" db="EMBL/GenBank/DDBJ databases">
        <title>Genomic Encyclopedia of Type Strains, Phase IV (KMG-IV): sequencing the most valuable type-strain genomes for metagenomic binning, comparative biology and taxonomic classification.</title>
        <authorList>
            <person name="Goeker M."/>
        </authorList>
    </citation>
    <scope>NUCLEOTIDE SEQUENCE [LARGE SCALE GENOMIC DNA]</scope>
    <source>
        <strain evidence="14 15">DSM 4134</strain>
    </source>
</reference>
<keyword evidence="2 9" id="KW-0547">Nucleotide-binding</keyword>
<dbReference type="SUPFAM" id="SSF52540">
    <property type="entry name" value="P-loop containing nucleoside triphosphate hydrolases"/>
    <property type="match status" value="1"/>
</dbReference>
<dbReference type="CDD" id="cd04459">
    <property type="entry name" value="Rho_CSD"/>
    <property type="match status" value="1"/>
</dbReference>
<dbReference type="PANTHER" id="PTHR46425:SF1">
    <property type="entry name" value="TRANSCRIPTION TERMINATION FACTOR RHO"/>
    <property type="match status" value="1"/>
</dbReference>
<feature type="compositionally biased region" description="Basic and acidic residues" evidence="12">
    <location>
        <begin position="49"/>
        <end position="81"/>
    </location>
</feature>
<evidence type="ECO:0000256" key="9">
    <source>
        <dbReference type="HAMAP-Rule" id="MF_01884"/>
    </source>
</evidence>
<name>A0A3D9LJR7_MARFU</name>
<dbReference type="Gene3D" id="1.10.720.10">
    <property type="match status" value="1"/>
</dbReference>
<dbReference type="GO" id="GO:0016787">
    <property type="term" value="F:hydrolase activity"/>
    <property type="evidence" value="ECO:0007669"/>
    <property type="project" value="UniProtKB-KW"/>
</dbReference>
<evidence type="ECO:0000256" key="1">
    <source>
        <dbReference type="ARBA" id="ARBA00022472"/>
    </source>
</evidence>
<dbReference type="InterPro" id="IPR027417">
    <property type="entry name" value="P-loop_NTPase"/>
</dbReference>
<dbReference type="GO" id="GO:0003723">
    <property type="term" value="F:RNA binding"/>
    <property type="evidence" value="ECO:0007669"/>
    <property type="project" value="UniProtKB-UniRule"/>
</dbReference>
<feature type="binding site" evidence="9">
    <location>
        <begin position="321"/>
        <end position="326"/>
    </location>
    <ligand>
        <name>ATP</name>
        <dbReference type="ChEBI" id="CHEBI:30616"/>
    </ligand>
</feature>
<evidence type="ECO:0000256" key="12">
    <source>
        <dbReference type="SAM" id="MobiDB-lite"/>
    </source>
</evidence>
<dbReference type="InterPro" id="IPR011129">
    <property type="entry name" value="CSD"/>
</dbReference>
<feature type="binding site" evidence="9">
    <location>
        <position position="364"/>
    </location>
    <ligand>
        <name>ATP</name>
        <dbReference type="ChEBI" id="CHEBI:30616"/>
    </ligand>
</feature>
<evidence type="ECO:0000259" key="13">
    <source>
        <dbReference type="PROSITE" id="PS51856"/>
    </source>
</evidence>
<dbReference type="RefSeq" id="WP_115866390.1">
    <property type="nucleotide sequence ID" value="NZ_QREG01000001.1"/>
</dbReference>
<feature type="region of interest" description="Disordered" evidence="12">
    <location>
        <begin position="47"/>
        <end position="194"/>
    </location>
</feature>
<keyword evidence="4 9" id="KW-0347">Helicase</keyword>
<dbReference type="NCBIfam" id="NF006886">
    <property type="entry name" value="PRK09376.1"/>
    <property type="match status" value="1"/>
</dbReference>
<dbReference type="InterPro" id="IPR003593">
    <property type="entry name" value="AAA+_ATPase"/>
</dbReference>
<comment type="caution">
    <text evidence="9">Lacks conserved residue(s) required for the propagation of feature annotation.</text>
</comment>
<organism evidence="14 15">
    <name type="scientific">Marinoscillum furvescens DSM 4134</name>
    <dbReference type="NCBI Taxonomy" id="1122208"/>
    <lineage>
        <taxon>Bacteria</taxon>
        <taxon>Pseudomonadati</taxon>
        <taxon>Bacteroidota</taxon>
        <taxon>Cytophagia</taxon>
        <taxon>Cytophagales</taxon>
        <taxon>Reichenbachiellaceae</taxon>
        <taxon>Marinoscillum</taxon>
    </lineage>
</organism>
<evidence type="ECO:0000256" key="5">
    <source>
        <dbReference type="ARBA" id="ARBA00022840"/>
    </source>
</evidence>
<evidence type="ECO:0000313" key="14">
    <source>
        <dbReference type="EMBL" id="REE05896.1"/>
    </source>
</evidence>
<evidence type="ECO:0000256" key="8">
    <source>
        <dbReference type="ARBA" id="ARBA00023163"/>
    </source>
</evidence>
<keyword evidence="15" id="KW-1185">Reference proteome</keyword>
<dbReference type="Proteomes" id="UP000256779">
    <property type="component" value="Unassembled WGS sequence"/>
</dbReference>
<dbReference type="GO" id="GO:0004386">
    <property type="term" value="F:helicase activity"/>
    <property type="evidence" value="ECO:0007669"/>
    <property type="project" value="UniProtKB-UniRule"/>
</dbReference>
<dbReference type="Gene3D" id="2.40.50.140">
    <property type="entry name" value="Nucleic acid-binding proteins"/>
    <property type="match status" value="1"/>
</dbReference>
<proteinExistence type="inferred from homology"/>
<comment type="subunit">
    <text evidence="9">Homohexamer. The homohexamer assembles into an open ring structure.</text>
</comment>
<dbReference type="SUPFAM" id="SSF68912">
    <property type="entry name" value="Rho N-terminal domain-like"/>
    <property type="match status" value="1"/>
</dbReference>
<keyword evidence="5 9" id="KW-0067">ATP-binding</keyword>
<dbReference type="SMART" id="SM00959">
    <property type="entry name" value="Rho_N"/>
    <property type="match status" value="1"/>
</dbReference>
<dbReference type="InterPro" id="IPR011113">
    <property type="entry name" value="Rho_RNA-bd"/>
</dbReference>
<dbReference type="GO" id="GO:0005829">
    <property type="term" value="C:cytosol"/>
    <property type="evidence" value="ECO:0007669"/>
    <property type="project" value="UniProtKB-ARBA"/>
</dbReference>
<dbReference type="InterPro" id="IPR000194">
    <property type="entry name" value="ATPase_F1/V1/A1_a/bsu_nucl-bd"/>
</dbReference>
<evidence type="ECO:0000256" key="10">
    <source>
        <dbReference type="NCBIfam" id="TIGR00767"/>
    </source>
</evidence>
<comment type="caution">
    <text evidence="14">The sequence shown here is derived from an EMBL/GenBank/DDBJ whole genome shotgun (WGS) entry which is preliminary data.</text>
</comment>
<dbReference type="InterPro" id="IPR041703">
    <property type="entry name" value="Rho_factor_ATP-bd"/>
</dbReference>